<evidence type="ECO:0000256" key="4">
    <source>
        <dbReference type="ARBA" id="ARBA00023172"/>
    </source>
</evidence>
<evidence type="ECO:0000313" key="7">
    <source>
        <dbReference type="EMBL" id="MDV6312102.1"/>
    </source>
</evidence>
<dbReference type="InterPro" id="IPR006119">
    <property type="entry name" value="Resolv_N"/>
</dbReference>
<evidence type="ECO:0000256" key="1">
    <source>
        <dbReference type="ARBA" id="ARBA00009913"/>
    </source>
</evidence>
<dbReference type="InterPro" id="IPR036162">
    <property type="entry name" value="Resolvase-like_N_sf"/>
</dbReference>
<dbReference type="InterPro" id="IPR006118">
    <property type="entry name" value="Recombinase_CS"/>
</dbReference>
<gene>
    <name evidence="7" type="ORF">R3Q15_09430</name>
</gene>
<dbReference type="Pfam" id="PF00239">
    <property type="entry name" value="Resolvase"/>
    <property type="match status" value="1"/>
</dbReference>
<dbReference type="InterPro" id="IPR050639">
    <property type="entry name" value="SSR_resolvase"/>
</dbReference>
<dbReference type="GO" id="GO:0003677">
    <property type="term" value="F:DNA binding"/>
    <property type="evidence" value="ECO:0007669"/>
    <property type="project" value="UniProtKB-KW"/>
</dbReference>
<dbReference type="Gene3D" id="1.10.10.60">
    <property type="entry name" value="Homeodomain-like"/>
    <property type="match status" value="1"/>
</dbReference>
<evidence type="ECO:0000313" key="8">
    <source>
        <dbReference type="Proteomes" id="UP001185922"/>
    </source>
</evidence>
<feature type="active site" description="O-(5'-phospho-DNA)-serine intermediate" evidence="5">
    <location>
        <position position="14"/>
    </location>
</feature>
<dbReference type="CDD" id="cd03768">
    <property type="entry name" value="SR_ResInv"/>
    <property type="match status" value="1"/>
</dbReference>
<dbReference type="Gene3D" id="3.40.50.1390">
    <property type="entry name" value="Resolvase, N-terminal catalytic domain"/>
    <property type="match status" value="1"/>
</dbReference>
<dbReference type="SMART" id="SM00857">
    <property type="entry name" value="Resolvase"/>
    <property type="match status" value="1"/>
</dbReference>
<proteinExistence type="inferred from homology"/>
<dbReference type="PANTHER" id="PTHR30461">
    <property type="entry name" value="DNA-INVERTASE FROM LAMBDOID PROPHAGE"/>
    <property type="match status" value="1"/>
</dbReference>
<evidence type="ECO:0000256" key="2">
    <source>
        <dbReference type="ARBA" id="ARBA00022908"/>
    </source>
</evidence>
<organism evidence="7 8">
    <name type="scientific">Gordonia amicalis</name>
    <dbReference type="NCBI Taxonomy" id="89053"/>
    <lineage>
        <taxon>Bacteria</taxon>
        <taxon>Bacillati</taxon>
        <taxon>Actinomycetota</taxon>
        <taxon>Actinomycetes</taxon>
        <taxon>Mycobacteriales</taxon>
        <taxon>Gordoniaceae</taxon>
        <taxon>Gordonia</taxon>
    </lineage>
</organism>
<evidence type="ECO:0000256" key="3">
    <source>
        <dbReference type="ARBA" id="ARBA00023125"/>
    </source>
</evidence>
<evidence type="ECO:0000259" key="6">
    <source>
        <dbReference type="PROSITE" id="PS51736"/>
    </source>
</evidence>
<dbReference type="EMBL" id="JAWLKH010000007">
    <property type="protein sequence ID" value="MDV6312102.1"/>
    <property type="molecule type" value="Genomic_DNA"/>
</dbReference>
<reference evidence="7" key="1">
    <citation type="submission" date="2023-10" db="EMBL/GenBank/DDBJ databases">
        <title>Development of a sustainable strategy for remediation of hydrocarbon-contaminated territories based on the waste exchange concept.</title>
        <authorList>
            <person name="Krivoruchko A."/>
        </authorList>
    </citation>
    <scope>NUCLEOTIDE SEQUENCE</scope>
    <source>
        <strain evidence="7">IEGM 1279</strain>
    </source>
</reference>
<dbReference type="SUPFAM" id="SSF53041">
    <property type="entry name" value="Resolvase-like"/>
    <property type="match status" value="1"/>
</dbReference>
<dbReference type="RefSeq" id="WP_039586593.1">
    <property type="nucleotide sequence ID" value="NZ_JAWLKH010000007.1"/>
</dbReference>
<sequence>MTSAGRLIGYRRVSSADQNADRQLEDLISSGAIDFNEVFTDKASGKSTDRPKLAEALRYVRPGETLVVHSMDRLGRNLRDLDAIVEALTKGGEVQVGAEAVHCKGGARVRFVKENLTFTGDAGDWRDRLLFQMLGAIAEMEREMIRERQREGIALAKAKGVYKGGKPKLTANQTVEVARRVAAGESVASLAREFHVSRQTVYRYAAQAKNP</sequence>
<keyword evidence="4" id="KW-0233">DNA recombination</keyword>
<dbReference type="Pfam" id="PF02796">
    <property type="entry name" value="HTH_7"/>
    <property type="match status" value="1"/>
</dbReference>
<feature type="domain" description="Resolvase/invertase-type recombinase catalytic" evidence="6">
    <location>
        <begin position="6"/>
        <end position="160"/>
    </location>
</feature>
<dbReference type="CDD" id="cd00569">
    <property type="entry name" value="HTH_Hin_like"/>
    <property type="match status" value="1"/>
</dbReference>
<keyword evidence="2" id="KW-0229">DNA integration</keyword>
<dbReference type="PANTHER" id="PTHR30461:SF26">
    <property type="entry name" value="RESOLVASE HOMOLOG YNEB"/>
    <property type="match status" value="1"/>
</dbReference>
<dbReference type="GO" id="GO:0000150">
    <property type="term" value="F:DNA strand exchange activity"/>
    <property type="evidence" value="ECO:0007669"/>
    <property type="project" value="InterPro"/>
</dbReference>
<dbReference type="SUPFAM" id="SSF46689">
    <property type="entry name" value="Homeodomain-like"/>
    <property type="match status" value="1"/>
</dbReference>
<dbReference type="GO" id="GO:0015074">
    <property type="term" value="P:DNA integration"/>
    <property type="evidence" value="ECO:0007669"/>
    <property type="project" value="UniProtKB-KW"/>
</dbReference>
<comment type="caution">
    <text evidence="7">The sequence shown here is derived from an EMBL/GenBank/DDBJ whole genome shotgun (WGS) entry which is preliminary data.</text>
</comment>
<dbReference type="AlphaFoldDB" id="A0AAE4R5A1"/>
<dbReference type="PROSITE" id="PS51736">
    <property type="entry name" value="RECOMBINASES_3"/>
    <property type="match status" value="1"/>
</dbReference>
<keyword evidence="3" id="KW-0238">DNA-binding</keyword>
<comment type="similarity">
    <text evidence="1">Belongs to the site-specific recombinase resolvase family.</text>
</comment>
<protein>
    <submittedName>
        <fullName evidence="7">Recombinase family protein</fullName>
    </submittedName>
</protein>
<evidence type="ECO:0000256" key="5">
    <source>
        <dbReference type="PIRSR" id="PIRSR606118-50"/>
    </source>
</evidence>
<dbReference type="PROSITE" id="PS00398">
    <property type="entry name" value="RECOMBINASES_2"/>
    <property type="match status" value="1"/>
</dbReference>
<name>A0AAE4R5A1_9ACTN</name>
<accession>A0AAE4R5A1</accession>
<dbReference type="InterPro" id="IPR009057">
    <property type="entry name" value="Homeodomain-like_sf"/>
</dbReference>
<dbReference type="Proteomes" id="UP001185922">
    <property type="component" value="Unassembled WGS sequence"/>
</dbReference>
<dbReference type="InterPro" id="IPR006120">
    <property type="entry name" value="Resolvase_HTH_dom"/>
</dbReference>